<evidence type="ECO:0000313" key="2">
    <source>
        <dbReference type="EMBL" id="PDO09692.1"/>
    </source>
</evidence>
<dbReference type="InterPro" id="IPR007492">
    <property type="entry name" value="LytTR_DNA-bd_dom"/>
</dbReference>
<organism evidence="2 3">
    <name type="scientific">Candidatus Reconcilbacillus cellulovorans</name>
    <dbReference type="NCBI Taxonomy" id="1906605"/>
    <lineage>
        <taxon>Bacteria</taxon>
        <taxon>Bacillati</taxon>
        <taxon>Bacillota</taxon>
        <taxon>Bacilli</taxon>
        <taxon>Bacillales</taxon>
        <taxon>Paenibacillaceae</taxon>
        <taxon>Candidatus Reconcilbacillus</taxon>
    </lineage>
</organism>
<comment type="caution">
    <text evidence="2">The sequence shown here is derived from an EMBL/GenBank/DDBJ whole genome shotgun (WGS) entry which is preliminary data.</text>
</comment>
<dbReference type="Proteomes" id="UP000243688">
    <property type="component" value="Unassembled WGS sequence"/>
</dbReference>
<dbReference type="GO" id="GO:0003677">
    <property type="term" value="F:DNA binding"/>
    <property type="evidence" value="ECO:0007669"/>
    <property type="project" value="InterPro"/>
</dbReference>
<protein>
    <recommendedName>
        <fullName evidence="1">HTH LytTR-type domain-containing protein</fullName>
    </recommendedName>
</protein>
<evidence type="ECO:0000313" key="3">
    <source>
        <dbReference type="Proteomes" id="UP000243688"/>
    </source>
</evidence>
<dbReference type="EMBL" id="MOXJ01000031">
    <property type="protein sequence ID" value="PDO09692.1"/>
    <property type="molecule type" value="Genomic_DNA"/>
</dbReference>
<feature type="domain" description="HTH LytTR-type" evidence="1">
    <location>
        <begin position="17"/>
        <end position="88"/>
    </location>
</feature>
<sequence length="124" mass="14862">MQFLTTRDSKHLTEPKMVDLEDVLYIDSDNRKVVFHTHEGSFYLVDMLSAFARHLQPYGFRLLDRVNLVHLKKITHFDEEHHKVFFDRIVTKDSPYATVSFANGKSYIDEIRYWIEQNRKMQNP</sequence>
<name>A0A2A6DYC4_9BACL</name>
<proteinExistence type="predicted"/>
<dbReference type="AlphaFoldDB" id="A0A2A6DYC4"/>
<evidence type="ECO:0000259" key="1">
    <source>
        <dbReference type="Pfam" id="PF04397"/>
    </source>
</evidence>
<accession>A0A2A6DYC4</accession>
<gene>
    <name evidence="2" type="ORF">BLM47_11345</name>
</gene>
<dbReference type="Pfam" id="PF04397">
    <property type="entry name" value="LytTR"/>
    <property type="match status" value="1"/>
</dbReference>
<reference evidence="2 3" key="1">
    <citation type="submission" date="2016-12" db="EMBL/GenBank/DDBJ databases">
        <title>Candidatus Reconcilibacillus cellulovorans genome.</title>
        <authorList>
            <person name="Kolinko S."/>
            <person name="Wu Y.-W."/>
            <person name="Tachea F."/>
            <person name="Denzel E."/>
            <person name="Hiras J."/>
            <person name="Baecker N."/>
            <person name="Chan L.J."/>
            <person name="Eichorst S.A."/>
            <person name="Frey D."/>
            <person name="Adams P.D."/>
            <person name="Pray T."/>
            <person name="Tanjore D."/>
            <person name="Petzold C.J."/>
            <person name="Gladden J.M."/>
            <person name="Simmons B.A."/>
            <person name="Singer S.W."/>
        </authorList>
    </citation>
    <scope>NUCLEOTIDE SEQUENCE [LARGE SCALE GENOMIC DNA]</scope>
    <source>
        <strain evidence="2">JTherm</strain>
    </source>
</reference>
<dbReference type="Gene3D" id="2.40.50.1020">
    <property type="entry name" value="LytTr DNA-binding domain"/>
    <property type="match status" value="1"/>
</dbReference>